<keyword evidence="2" id="KW-1185">Reference proteome</keyword>
<dbReference type="AlphaFoldDB" id="A0A1I7YBB1"/>
<organism evidence="2 3">
    <name type="scientific">Steinernema glaseri</name>
    <dbReference type="NCBI Taxonomy" id="37863"/>
    <lineage>
        <taxon>Eukaryota</taxon>
        <taxon>Metazoa</taxon>
        <taxon>Ecdysozoa</taxon>
        <taxon>Nematoda</taxon>
        <taxon>Chromadorea</taxon>
        <taxon>Rhabditida</taxon>
        <taxon>Tylenchina</taxon>
        <taxon>Panagrolaimomorpha</taxon>
        <taxon>Strongyloidoidea</taxon>
        <taxon>Steinernematidae</taxon>
        <taxon>Steinernema</taxon>
    </lineage>
</organism>
<evidence type="ECO:0000313" key="3">
    <source>
        <dbReference type="WBParaSite" id="L893_g1464.t1"/>
    </source>
</evidence>
<sequence>MVPAISFNRRRREDLKHELPEEAPMARPVKYGNEATFKAMVSPPEERVRNSPTKFEGKKMNLLPSPELEDIATLSKAAGGSGNVKALMIRA</sequence>
<dbReference type="Proteomes" id="UP000095287">
    <property type="component" value="Unplaced"/>
</dbReference>
<protein>
    <submittedName>
        <fullName evidence="3">Uncharacterized protein</fullName>
    </submittedName>
</protein>
<feature type="compositionally biased region" description="Basic and acidic residues" evidence="1">
    <location>
        <begin position="11"/>
        <end position="20"/>
    </location>
</feature>
<name>A0A1I7YBB1_9BILA</name>
<reference evidence="3" key="1">
    <citation type="submission" date="2016-11" db="UniProtKB">
        <authorList>
            <consortium name="WormBaseParasite"/>
        </authorList>
    </citation>
    <scope>IDENTIFICATION</scope>
</reference>
<evidence type="ECO:0000256" key="1">
    <source>
        <dbReference type="SAM" id="MobiDB-lite"/>
    </source>
</evidence>
<accession>A0A1I7YBB1</accession>
<dbReference type="WBParaSite" id="L893_g1464.t1">
    <property type="protein sequence ID" value="L893_g1464.t1"/>
    <property type="gene ID" value="L893_g1464"/>
</dbReference>
<proteinExistence type="predicted"/>
<evidence type="ECO:0000313" key="2">
    <source>
        <dbReference type="Proteomes" id="UP000095287"/>
    </source>
</evidence>
<feature type="region of interest" description="Disordered" evidence="1">
    <location>
        <begin position="1"/>
        <end position="21"/>
    </location>
</feature>